<sequence length="142" mass="15725">MHVFLFSLPTLVSISSPIFTPHTTHSHVSSPSTPTSLPHPHSRLLTTHTYVSSPPTLPHPYPYIFSTHTHVSSPPKPTSPHLHPHLPTHTHISSPPTPTSPPHLHPTLWPTYTTLLPAHNQLIPHPHLGYHSPLSQRLAGKR</sequence>
<reference evidence="3" key="1">
    <citation type="submission" date="2023-10" db="EMBL/GenBank/DDBJ databases">
        <title>Genome assemblies of two species of porcelain crab, Petrolisthes cinctipes and Petrolisthes manimaculis (Anomura: Porcellanidae).</title>
        <authorList>
            <person name="Angst P."/>
        </authorList>
    </citation>
    <scope>NUCLEOTIDE SEQUENCE</scope>
    <source>
        <strain evidence="3">PB745_01</strain>
        <tissue evidence="3">Gill</tissue>
    </source>
</reference>
<keyword evidence="2" id="KW-0732">Signal</keyword>
<evidence type="ECO:0000256" key="2">
    <source>
        <dbReference type="SAM" id="SignalP"/>
    </source>
</evidence>
<proteinExistence type="predicted"/>
<dbReference type="Proteomes" id="UP001286313">
    <property type="component" value="Unassembled WGS sequence"/>
</dbReference>
<accession>A0AAE1BEW7</accession>
<organism evidence="3 4">
    <name type="scientific">Petrolisthes cinctipes</name>
    <name type="common">Flat porcelain crab</name>
    <dbReference type="NCBI Taxonomy" id="88211"/>
    <lineage>
        <taxon>Eukaryota</taxon>
        <taxon>Metazoa</taxon>
        <taxon>Ecdysozoa</taxon>
        <taxon>Arthropoda</taxon>
        <taxon>Crustacea</taxon>
        <taxon>Multicrustacea</taxon>
        <taxon>Malacostraca</taxon>
        <taxon>Eumalacostraca</taxon>
        <taxon>Eucarida</taxon>
        <taxon>Decapoda</taxon>
        <taxon>Pleocyemata</taxon>
        <taxon>Anomura</taxon>
        <taxon>Galatheoidea</taxon>
        <taxon>Porcellanidae</taxon>
        <taxon>Petrolisthes</taxon>
    </lineage>
</organism>
<dbReference type="EMBL" id="JAWQEG010009039">
    <property type="protein sequence ID" value="KAK3849245.1"/>
    <property type="molecule type" value="Genomic_DNA"/>
</dbReference>
<evidence type="ECO:0000313" key="4">
    <source>
        <dbReference type="Proteomes" id="UP001286313"/>
    </source>
</evidence>
<feature type="region of interest" description="Disordered" evidence="1">
    <location>
        <begin position="72"/>
        <end position="102"/>
    </location>
</feature>
<comment type="caution">
    <text evidence="3">The sequence shown here is derived from an EMBL/GenBank/DDBJ whole genome shotgun (WGS) entry which is preliminary data.</text>
</comment>
<evidence type="ECO:0000313" key="3">
    <source>
        <dbReference type="EMBL" id="KAK3849245.1"/>
    </source>
</evidence>
<keyword evidence="4" id="KW-1185">Reference proteome</keyword>
<feature type="chain" id="PRO_5042161665" evidence="2">
    <location>
        <begin position="16"/>
        <end position="142"/>
    </location>
</feature>
<evidence type="ECO:0000256" key="1">
    <source>
        <dbReference type="SAM" id="MobiDB-lite"/>
    </source>
</evidence>
<protein>
    <submittedName>
        <fullName evidence="3">Uncharacterized protein</fullName>
    </submittedName>
</protein>
<feature type="signal peptide" evidence="2">
    <location>
        <begin position="1"/>
        <end position="15"/>
    </location>
</feature>
<dbReference type="AlphaFoldDB" id="A0AAE1BEW7"/>
<gene>
    <name evidence="3" type="ORF">Pcinc_043990</name>
</gene>
<name>A0AAE1BEW7_PETCI</name>